<keyword evidence="4 7" id="KW-1133">Transmembrane helix</keyword>
<organism evidence="9 10">
    <name type="scientific">Rhipicephalus microplus</name>
    <name type="common">Cattle tick</name>
    <name type="synonym">Boophilus microplus</name>
    <dbReference type="NCBI Taxonomy" id="6941"/>
    <lineage>
        <taxon>Eukaryota</taxon>
        <taxon>Metazoa</taxon>
        <taxon>Ecdysozoa</taxon>
        <taxon>Arthropoda</taxon>
        <taxon>Chelicerata</taxon>
        <taxon>Arachnida</taxon>
        <taxon>Acari</taxon>
        <taxon>Parasitiformes</taxon>
        <taxon>Ixodida</taxon>
        <taxon>Ixodoidea</taxon>
        <taxon>Ixodidae</taxon>
        <taxon>Rhipicephalinae</taxon>
        <taxon>Rhipicephalus</taxon>
        <taxon>Boophilus</taxon>
    </lineage>
</organism>
<keyword evidence="10" id="KW-1185">Reference proteome</keyword>
<feature type="transmembrane region" description="Helical" evidence="7">
    <location>
        <begin position="132"/>
        <end position="160"/>
    </location>
</feature>
<keyword evidence="3 6" id="KW-0812">Transmembrane</keyword>
<name>A0A9J6CZB9_RHIMP</name>
<dbReference type="Gene3D" id="1.20.1070.10">
    <property type="entry name" value="Rhodopsin 7-helix transmembrane proteins"/>
    <property type="match status" value="2"/>
</dbReference>
<dbReference type="Proteomes" id="UP000821866">
    <property type="component" value="Unassembled WGS sequence"/>
</dbReference>
<protein>
    <recommendedName>
        <fullName evidence="8">G-protein coupled receptors family 1 profile domain-containing protein</fullName>
    </recommendedName>
</protein>
<dbReference type="GO" id="GO:0005886">
    <property type="term" value="C:plasma membrane"/>
    <property type="evidence" value="ECO:0007669"/>
    <property type="project" value="TreeGrafter"/>
</dbReference>
<dbReference type="EMBL" id="JABSTU010004340">
    <property type="protein sequence ID" value="KAH7964012.1"/>
    <property type="molecule type" value="Genomic_DNA"/>
</dbReference>
<evidence type="ECO:0000259" key="8">
    <source>
        <dbReference type="PROSITE" id="PS50262"/>
    </source>
</evidence>
<dbReference type="SUPFAM" id="SSF81321">
    <property type="entry name" value="Family A G protein-coupled receptor-like"/>
    <property type="match status" value="1"/>
</dbReference>
<dbReference type="AlphaFoldDB" id="A0A9J6CZB9"/>
<dbReference type="VEuPathDB" id="VectorBase:LOC119186547"/>
<dbReference type="PANTHER" id="PTHR24224:SF6">
    <property type="entry name" value="CARDIOACCELERATORY PEPTIDE RECEPTOR-RELATED"/>
    <property type="match status" value="1"/>
</dbReference>
<dbReference type="Pfam" id="PF00001">
    <property type="entry name" value="7tm_1"/>
    <property type="match status" value="2"/>
</dbReference>
<dbReference type="PROSITE" id="PS00237">
    <property type="entry name" value="G_PROTEIN_RECEP_F1_1"/>
    <property type="match status" value="1"/>
</dbReference>
<dbReference type="InterPro" id="IPR000276">
    <property type="entry name" value="GPCR_Rhodpsn"/>
</dbReference>
<keyword evidence="6" id="KW-0297">G-protein coupled receptor</keyword>
<keyword evidence="6" id="KW-0675">Receptor</keyword>
<dbReference type="GO" id="GO:0008188">
    <property type="term" value="F:neuropeptide receptor activity"/>
    <property type="evidence" value="ECO:0007669"/>
    <property type="project" value="TreeGrafter"/>
</dbReference>
<comment type="caution">
    <text evidence="9">The sequence shown here is derived from an EMBL/GenBank/DDBJ whole genome shotgun (WGS) entry which is preliminary data.</text>
</comment>
<comment type="similarity">
    <text evidence="2 6">Belongs to the G-protein coupled receptor 1 family.</text>
</comment>
<dbReference type="VEuPathDB" id="VectorBase:LOC119185792"/>
<dbReference type="InterPro" id="IPR017452">
    <property type="entry name" value="GPCR_Rhodpsn_7TM"/>
</dbReference>
<keyword evidence="5 7" id="KW-0472">Membrane</keyword>
<sequence>MSYLTLIPDLGVGLVSVLTDIIWKTTVDWHGGNFGCKVVKFAQVLVTYSSTYVLVALSIDRSDAITRPMNFSGSCAHGKDINTRRTSSRGVIPKAKVKTDKMTLIIVLAFVFCWSPYFMYDLFQVYGATPKTQAAIAVATFIQSLAPLNSVANPLIYYFFLSNMCRHIRHEALLTMSPQEPPSL</sequence>
<evidence type="ECO:0000256" key="3">
    <source>
        <dbReference type="ARBA" id="ARBA00022692"/>
    </source>
</evidence>
<keyword evidence="6" id="KW-0807">Transducer</keyword>
<feature type="transmembrane region" description="Helical" evidence="7">
    <location>
        <begin position="102"/>
        <end position="120"/>
    </location>
</feature>
<evidence type="ECO:0000256" key="5">
    <source>
        <dbReference type="ARBA" id="ARBA00023136"/>
    </source>
</evidence>
<evidence type="ECO:0000256" key="1">
    <source>
        <dbReference type="ARBA" id="ARBA00004370"/>
    </source>
</evidence>
<feature type="domain" description="G-protein coupled receptors family 1 profile" evidence="8">
    <location>
        <begin position="44"/>
        <end position="157"/>
    </location>
</feature>
<evidence type="ECO:0000256" key="7">
    <source>
        <dbReference type="SAM" id="Phobius"/>
    </source>
</evidence>
<gene>
    <name evidence="9" type="ORF">HPB51_027749</name>
</gene>
<proteinExistence type="inferred from homology"/>
<reference evidence="9" key="1">
    <citation type="journal article" date="2020" name="Cell">
        <title>Large-Scale Comparative Analyses of Tick Genomes Elucidate Their Genetic Diversity and Vector Capacities.</title>
        <authorList>
            <consortium name="Tick Genome and Microbiome Consortium (TIGMIC)"/>
            <person name="Jia N."/>
            <person name="Wang J."/>
            <person name="Shi W."/>
            <person name="Du L."/>
            <person name="Sun Y."/>
            <person name="Zhan W."/>
            <person name="Jiang J.F."/>
            <person name="Wang Q."/>
            <person name="Zhang B."/>
            <person name="Ji P."/>
            <person name="Bell-Sakyi L."/>
            <person name="Cui X.M."/>
            <person name="Yuan T.T."/>
            <person name="Jiang B.G."/>
            <person name="Yang W.F."/>
            <person name="Lam T.T."/>
            <person name="Chang Q.C."/>
            <person name="Ding S.J."/>
            <person name="Wang X.J."/>
            <person name="Zhu J.G."/>
            <person name="Ruan X.D."/>
            <person name="Zhao L."/>
            <person name="Wei J.T."/>
            <person name="Ye R.Z."/>
            <person name="Que T.C."/>
            <person name="Du C.H."/>
            <person name="Zhou Y.H."/>
            <person name="Cheng J.X."/>
            <person name="Dai P.F."/>
            <person name="Guo W.B."/>
            <person name="Han X.H."/>
            <person name="Huang E.J."/>
            <person name="Li L.F."/>
            <person name="Wei W."/>
            <person name="Gao Y.C."/>
            <person name="Liu J.Z."/>
            <person name="Shao H.Z."/>
            <person name="Wang X."/>
            <person name="Wang C.C."/>
            <person name="Yang T.C."/>
            <person name="Huo Q.B."/>
            <person name="Li W."/>
            <person name="Chen H.Y."/>
            <person name="Chen S.E."/>
            <person name="Zhou L.G."/>
            <person name="Ni X.B."/>
            <person name="Tian J.H."/>
            <person name="Sheng Y."/>
            <person name="Liu T."/>
            <person name="Pan Y.S."/>
            <person name="Xia L.Y."/>
            <person name="Li J."/>
            <person name="Zhao F."/>
            <person name="Cao W.C."/>
        </authorList>
    </citation>
    <scope>NUCLEOTIDE SEQUENCE</scope>
    <source>
        <strain evidence="9">Rmic-2018</strain>
    </source>
</reference>
<evidence type="ECO:0000313" key="9">
    <source>
        <dbReference type="EMBL" id="KAH7964012.1"/>
    </source>
</evidence>
<dbReference type="PROSITE" id="PS50262">
    <property type="entry name" value="G_PROTEIN_RECEP_F1_2"/>
    <property type="match status" value="1"/>
</dbReference>
<evidence type="ECO:0000256" key="4">
    <source>
        <dbReference type="ARBA" id="ARBA00022989"/>
    </source>
</evidence>
<dbReference type="PRINTS" id="PR00237">
    <property type="entry name" value="GPCRRHODOPSN"/>
</dbReference>
<evidence type="ECO:0000313" key="10">
    <source>
        <dbReference type="Proteomes" id="UP000821866"/>
    </source>
</evidence>
<evidence type="ECO:0000256" key="6">
    <source>
        <dbReference type="RuleBase" id="RU000688"/>
    </source>
</evidence>
<dbReference type="InterPro" id="IPR052665">
    <property type="entry name" value="Neuropeptide-GPCR"/>
</dbReference>
<evidence type="ECO:0000256" key="2">
    <source>
        <dbReference type="ARBA" id="ARBA00010663"/>
    </source>
</evidence>
<reference evidence="9" key="2">
    <citation type="submission" date="2021-09" db="EMBL/GenBank/DDBJ databases">
        <authorList>
            <person name="Jia N."/>
            <person name="Wang J."/>
            <person name="Shi W."/>
            <person name="Du L."/>
            <person name="Sun Y."/>
            <person name="Zhan W."/>
            <person name="Jiang J."/>
            <person name="Wang Q."/>
            <person name="Zhang B."/>
            <person name="Ji P."/>
            <person name="Sakyi L.B."/>
            <person name="Cui X."/>
            <person name="Yuan T."/>
            <person name="Jiang B."/>
            <person name="Yang W."/>
            <person name="Lam T.T.-Y."/>
            <person name="Chang Q."/>
            <person name="Ding S."/>
            <person name="Wang X."/>
            <person name="Zhu J."/>
            <person name="Ruan X."/>
            <person name="Zhao L."/>
            <person name="Wei J."/>
            <person name="Que T."/>
            <person name="Du C."/>
            <person name="Cheng J."/>
            <person name="Dai P."/>
            <person name="Han X."/>
            <person name="Huang E."/>
            <person name="Gao Y."/>
            <person name="Liu J."/>
            <person name="Shao H."/>
            <person name="Ye R."/>
            <person name="Li L."/>
            <person name="Wei W."/>
            <person name="Wang X."/>
            <person name="Wang C."/>
            <person name="Huo Q."/>
            <person name="Li W."/>
            <person name="Guo W."/>
            <person name="Chen H."/>
            <person name="Chen S."/>
            <person name="Zhou L."/>
            <person name="Zhou L."/>
            <person name="Ni X."/>
            <person name="Tian J."/>
            <person name="Zhou Y."/>
            <person name="Sheng Y."/>
            <person name="Liu T."/>
            <person name="Pan Y."/>
            <person name="Xia L."/>
            <person name="Li J."/>
            <person name="Zhao F."/>
            <person name="Cao W."/>
        </authorList>
    </citation>
    <scope>NUCLEOTIDE SEQUENCE</scope>
    <source>
        <strain evidence="9">Rmic-2018</strain>
        <tissue evidence="9">Larvae</tissue>
    </source>
</reference>
<dbReference type="PANTHER" id="PTHR24224">
    <property type="entry name" value="CARDIOACCELERATORY PEPTIDE RECEPTOR-RELATED"/>
    <property type="match status" value="1"/>
</dbReference>
<accession>A0A9J6CZB9</accession>
<comment type="subcellular location">
    <subcellularLocation>
        <location evidence="1">Membrane</location>
    </subcellularLocation>
</comment>